<protein>
    <submittedName>
        <fullName evidence="5">Ketoacyl reductase</fullName>
        <ecNumber evidence="5">1.3.1.-</ecNumber>
    </submittedName>
</protein>
<dbReference type="GO" id="GO:0016020">
    <property type="term" value="C:membrane"/>
    <property type="evidence" value="ECO:0007669"/>
    <property type="project" value="TreeGrafter"/>
</dbReference>
<name>A0A518KDG5_9BACT</name>
<dbReference type="KEGG" id="bmei:Spa11_40590"/>
<dbReference type="EMBL" id="CP036349">
    <property type="protein sequence ID" value="QDV75836.1"/>
    <property type="molecule type" value="Genomic_DNA"/>
</dbReference>
<dbReference type="Pfam" id="PF00106">
    <property type="entry name" value="adh_short"/>
    <property type="match status" value="1"/>
</dbReference>
<dbReference type="RefSeq" id="WP_145115882.1">
    <property type="nucleotide sequence ID" value="NZ_CP036349.1"/>
</dbReference>
<evidence type="ECO:0000256" key="3">
    <source>
        <dbReference type="RuleBase" id="RU000363"/>
    </source>
</evidence>
<dbReference type="PROSITE" id="PS00061">
    <property type="entry name" value="ADH_SHORT"/>
    <property type="match status" value="1"/>
</dbReference>
<keyword evidence="2 5" id="KW-0560">Oxidoreductase</keyword>
<dbReference type="InterPro" id="IPR002347">
    <property type="entry name" value="SDR_fam"/>
</dbReference>
<dbReference type="PRINTS" id="PR00080">
    <property type="entry name" value="SDRFAMILY"/>
</dbReference>
<evidence type="ECO:0000256" key="1">
    <source>
        <dbReference type="ARBA" id="ARBA00006484"/>
    </source>
</evidence>
<dbReference type="InterPro" id="IPR020904">
    <property type="entry name" value="Sc_DH/Rdtase_CS"/>
</dbReference>
<dbReference type="PRINTS" id="PR00081">
    <property type="entry name" value="GDHRDH"/>
</dbReference>
<reference evidence="5 6" key="1">
    <citation type="submission" date="2019-02" db="EMBL/GenBank/DDBJ databases">
        <title>Deep-cultivation of Planctomycetes and their phenomic and genomic characterization uncovers novel biology.</title>
        <authorList>
            <person name="Wiegand S."/>
            <person name="Jogler M."/>
            <person name="Boedeker C."/>
            <person name="Pinto D."/>
            <person name="Vollmers J."/>
            <person name="Rivas-Marin E."/>
            <person name="Kohn T."/>
            <person name="Peeters S.H."/>
            <person name="Heuer A."/>
            <person name="Rast P."/>
            <person name="Oberbeckmann S."/>
            <person name="Bunk B."/>
            <person name="Jeske O."/>
            <person name="Meyerdierks A."/>
            <person name="Storesund J.E."/>
            <person name="Kallscheuer N."/>
            <person name="Luecker S."/>
            <person name="Lage O.M."/>
            <person name="Pohl T."/>
            <person name="Merkel B.J."/>
            <person name="Hornburger P."/>
            <person name="Mueller R.-W."/>
            <person name="Bruemmer F."/>
            <person name="Labrenz M."/>
            <person name="Spormann A.M."/>
            <person name="Op den Camp H."/>
            <person name="Overmann J."/>
            <person name="Amann R."/>
            <person name="Jetten M.S.M."/>
            <person name="Mascher T."/>
            <person name="Medema M.H."/>
            <person name="Devos D.P."/>
            <person name="Kaster A.-K."/>
            <person name="Ovreas L."/>
            <person name="Rohde M."/>
            <person name="Galperin M.Y."/>
            <person name="Jogler C."/>
        </authorList>
    </citation>
    <scope>NUCLEOTIDE SEQUENCE [LARGE SCALE GENOMIC DNA]</scope>
    <source>
        <strain evidence="5 6">Spa11</strain>
    </source>
</reference>
<dbReference type="InterPro" id="IPR057326">
    <property type="entry name" value="KR_dom"/>
</dbReference>
<dbReference type="SMART" id="SM00822">
    <property type="entry name" value="PKS_KR"/>
    <property type="match status" value="1"/>
</dbReference>
<dbReference type="Gene3D" id="3.40.50.720">
    <property type="entry name" value="NAD(P)-binding Rossmann-like Domain"/>
    <property type="match status" value="1"/>
</dbReference>
<proteinExistence type="inferred from homology"/>
<evidence type="ECO:0000313" key="5">
    <source>
        <dbReference type="EMBL" id="QDV75836.1"/>
    </source>
</evidence>
<organism evidence="5 6">
    <name type="scientific">Botrimarina mediterranea</name>
    <dbReference type="NCBI Taxonomy" id="2528022"/>
    <lineage>
        <taxon>Bacteria</taxon>
        <taxon>Pseudomonadati</taxon>
        <taxon>Planctomycetota</taxon>
        <taxon>Planctomycetia</taxon>
        <taxon>Pirellulales</taxon>
        <taxon>Lacipirellulaceae</taxon>
        <taxon>Botrimarina</taxon>
    </lineage>
</organism>
<evidence type="ECO:0000256" key="2">
    <source>
        <dbReference type="ARBA" id="ARBA00023002"/>
    </source>
</evidence>
<gene>
    <name evidence="5" type="primary">actIII</name>
    <name evidence="5" type="ORF">Spa11_40590</name>
</gene>
<accession>A0A518KDG5</accession>
<keyword evidence="6" id="KW-1185">Reference proteome</keyword>
<dbReference type="CDD" id="cd05233">
    <property type="entry name" value="SDR_c"/>
    <property type="match status" value="1"/>
</dbReference>
<sequence>MHRLARSALAAAGLGAATVVAMQAMVRRSRRIELAGKTAIITGGSRGLGLVLARELVDAGVRVALLARTDADLLSAESELRQRGGVVETFICDVSDRAQVEAAVRQAEAALGPIDLLFNVAGIIEVGPLDAMTEEDFRKSMDVNCWGILHTTRAVLPGMRKRRFGRIVNIASMGGKRAVPHMLPYAASKFAAVGLSNGLRAELAKDGILVSTICPSLMRTGSPRNATFKGQHRKEYAWFSIGDSLPIASMDARTAARQTIDACRHGDGEVLLRGPLNVGVTLQSLFPSLTRESLALVNRFLPEMGGIGKESAYGYESFSEWSPSFLTQLTEAAAKRNNELRPRPADAT</sequence>
<dbReference type="AlphaFoldDB" id="A0A518KDG5"/>
<dbReference type="FunFam" id="3.40.50.720:FF:000084">
    <property type="entry name" value="Short-chain dehydrogenase reductase"/>
    <property type="match status" value="1"/>
</dbReference>
<dbReference type="EC" id="1.3.1.-" evidence="5"/>
<dbReference type="GO" id="GO:0016491">
    <property type="term" value="F:oxidoreductase activity"/>
    <property type="evidence" value="ECO:0007669"/>
    <property type="project" value="UniProtKB-KW"/>
</dbReference>
<dbReference type="InterPro" id="IPR036291">
    <property type="entry name" value="NAD(P)-bd_dom_sf"/>
</dbReference>
<dbReference type="PANTHER" id="PTHR44196">
    <property type="entry name" value="DEHYDROGENASE/REDUCTASE SDR FAMILY MEMBER 7B"/>
    <property type="match status" value="1"/>
</dbReference>
<dbReference type="Proteomes" id="UP000316426">
    <property type="component" value="Chromosome"/>
</dbReference>
<comment type="similarity">
    <text evidence="1 3">Belongs to the short-chain dehydrogenases/reductases (SDR) family.</text>
</comment>
<evidence type="ECO:0000313" key="6">
    <source>
        <dbReference type="Proteomes" id="UP000316426"/>
    </source>
</evidence>
<dbReference type="PANTHER" id="PTHR44196:SF1">
    <property type="entry name" value="DEHYDROGENASE_REDUCTASE SDR FAMILY MEMBER 7B"/>
    <property type="match status" value="1"/>
</dbReference>
<evidence type="ECO:0000259" key="4">
    <source>
        <dbReference type="SMART" id="SM00822"/>
    </source>
</evidence>
<feature type="domain" description="Ketoreductase" evidence="4">
    <location>
        <begin position="37"/>
        <end position="176"/>
    </location>
</feature>
<dbReference type="SUPFAM" id="SSF51735">
    <property type="entry name" value="NAD(P)-binding Rossmann-fold domains"/>
    <property type="match status" value="1"/>
</dbReference>